<reference evidence="1" key="1">
    <citation type="journal article" date="2021" name="Genome Biol. Evol.">
        <title>A High-Quality Reference Genome for a Parasitic Bivalve with Doubly Uniparental Inheritance (Bivalvia: Unionida).</title>
        <authorList>
            <person name="Smith C.H."/>
        </authorList>
    </citation>
    <scope>NUCLEOTIDE SEQUENCE</scope>
    <source>
        <strain evidence="1">CHS0354</strain>
    </source>
</reference>
<evidence type="ECO:0000313" key="1">
    <source>
        <dbReference type="EMBL" id="KAK3590147.1"/>
    </source>
</evidence>
<reference evidence="1" key="3">
    <citation type="submission" date="2023-05" db="EMBL/GenBank/DDBJ databases">
        <authorList>
            <person name="Smith C.H."/>
        </authorList>
    </citation>
    <scope>NUCLEOTIDE SEQUENCE</scope>
    <source>
        <strain evidence="1">CHS0354</strain>
        <tissue evidence="1">Mantle</tissue>
    </source>
</reference>
<sequence>MQRLMTILNKPPADIDEELATRCVNLAAAVIAWKFFTEFTETIRNEEKMILMAATKCAFNMAWNADALAGKLQVATFHFLHKEYVQALSILDSAVSATSVLCYPAWCSKLRFISVTNGTIQQSAEGPSSFKNVGVAFDVMFTKENIQHVPYAIQFECALLGEANINFALFHPLVYAFYLLFEVHCTFVDTRKRDEYILHLSNIVHSTEGGLERHHALNILGVCFQKMENLHEAFSRFSQSLKECQNKANAAVYHLVILAFQCLRDRRFDWGNILSLEGFNCHQNNNWEVSKRHVVIYRRDPGFQ</sequence>
<name>A0AAE0VUY4_9BIVA</name>
<dbReference type="Proteomes" id="UP001195483">
    <property type="component" value="Unassembled WGS sequence"/>
</dbReference>
<gene>
    <name evidence="1" type="ORF">CHS0354_041202</name>
</gene>
<keyword evidence="2" id="KW-1185">Reference proteome</keyword>
<evidence type="ECO:0000313" key="2">
    <source>
        <dbReference type="Proteomes" id="UP001195483"/>
    </source>
</evidence>
<reference evidence="1" key="2">
    <citation type="journal article" date="2021" name="Genome Biol. Evol.">
        <title>Developing a high-quality reference genome for a parasitic bivalve with doubly uniparental inheritance (Bivalvia: Unionida).</title>
        <authorList>
            <person name="Smith C.H."/>
        </authorList>
    </citation>
    <scope>NUCLEOTIDE SEQUENCE</scope>
    <source>
        <strain evidence="1">CHS0354</strain>
        <tissue evidence="1">Mantle</tissue>
    </source>
</reference>
<organism evidence="1 2">
    <name type="scientific">Potamilus streckersoni</name>
    <dbReference type="NCBI Taxonomy" id="2493646"/>
    <lineage>
        <taxon>Eukaryota</taxon>
        <taxon>Metazoa</taxon>
        <taxon>Spiralia</taxon>
        <taxon>Lophotrochozoa</taxon>
        <taxon>Mollusca</taxon>
        <taxon>Bivalvia</taxon>
        <taxon>Autobranchia</taxon>
        <taxon>Heteroconchia</taxon>
        <taxon>Palaeoheterodonta</taxon>
        <taxon>Unionida</taxon>
        <taxon>Unionoidea</taxon>
        <taxon>Unionidae</taxon>
        <taxon>Ambleminae</taxon>
        <taxon>Lampsilini</taxon>
        <taxon>Potamilus</taxon>
    </lineage>
</organism>
<protein>
    <submittedName>
        <fullName evidence="1">Uncharacterized protein</fullName>
    </submittedName>
</protein>
<dbReference type="AlphaFoldDB" id="A0AAE0VUY4"/>
<proteinExistence type="predicted"/>
<dbReference type="EMBL" id="JAEAOA010002345">
    <property type="protein sequence ID" value="KAK3590147.1"/>
    <property type="molecule type" value="Genomic_DNA"/>
</dbReference>
<accession>A0AAE0VUY4</accession>
<comment type="caution">
    <text evidence="1">The sequence shown here is derived from an EMBL/GenBank/DDBJ whole genome shotgun (WGS) entry which is preliminary data.</text>
</comment>